<dbReference type="RefSeq" id="WP_133337390.1">
    <property type="nucleotide sequence ID" value="NZ_JAVGVR010000001.1"/>
</dbReference>
<dbReference type="Proteomes" id="UP000295132">
    <property type="component" value="Unassembled WGS sequence"/>
</dbReference>
<accession>A0A4R5VLU2</accession>
<name>A0A4R5VLU2_9BACI</name>
<reference evidence="3 4" key="1">
    <citation type="submission" date="2019-03" db="EMBL/GenBank/DDBJ databases">
        <title>Bacillus niacini sp. nov. a Nicotinate-Metabolizing Mesophile Isolated from Soil.</title>
        <authorList>
            <person name="Zhang G."/>
        </authorList>
    </citation>
    <scope>NUCLEOTIDE SEQUENCE [LARGE SCALE GENOMIC DNA]</scope>
    <source>
        <strain evidence="3 4">WN066</strain>
    </source>
</reference>
<evidence type="ECO:0000313" key="4">
    <source>
        <dbReference type="Proteomes" id="UP000295132"/>
    </source>
</evidence>
<evidence type="ECO:0000313" key="3">
    <source>
        <dbReference type="EMBL" id="TDK59073.1"/>
    </source>
</evidence>
<evidence type="ECO:0000256" key="1">
    <source>
        <dbReference type="ARBA" id="ARBA00010552"/>
    </source>
</evidence>
<gene>
    <name evidence="3" type="ORF">E2K98_20430</name>
    <name evidence="2" type="ORF">RCG21_07075</name>
</gene>
<organism evidence="3 4">
    <name type="scientific">Bacillus salipaludis</name>
    <dbReference type="NCBI Taxonomy" id="2547811"/>
    <lineage>
        <taxon>Bacteria</taxon>
        <taxon>Bacillati</taxon>
        <taxon>Bacillota</taxon>
        <taxon>Bacilli</taxon>
        <taxon>Bacillales</taxon>
        <taxon>Bacillaceae</taxon>
        <taxon>Bacillus</taxon>
    </lineage>
</organism>
<dbReference type="InterPro" id="IPR006056">
    <property type="entry name" value="RidA"/>
</dbReference>
<dbReference type="PANTHER" id="PTHR11803:SF39">
    <property type="entry name" value="2-IMINOBUTANOATE_2-IMINOPROPANOATE DEAMINASE"/>
    <property type="match status" value="1"/>
</dbReference>
<dbReference type="NCBIfam" id="TIGR00004">
    <property type="entry name" value="Rid family detoxifying hydrolase"/>
    <property type="match status" value="1"/>
</dbReference>
<dbReference type="Gene3D" id="3.30.1330.40">
    <property type="entry name" value="RutC-like"/>
    <property type="match status" value="1"/>
</dbReference>
<dbReference type="AlphaFoldDB" id="A0A4R5VLU2"/>
<dbReference type="SUPFAM" id="SSF55298">
    <property type="entry name" value="YjgF-like"/>
    <property type="match status" value="1"/>
</dbReference>
<evidence type="ECO:0000313" key="2">
    <source>
        <dbReference type="EMBL" id="MDQ6596157.1"/>
    </source>
</evidence>
<dbReference type="GO" id="GO:0019239">
    <property type="term" value="F:deaminase activity"/>
    <property type="evidence" value="ECO:0007669"/>
    <property type="project" value="TreeGrafter"/>
</dbReference>
<dbReference type="InterPro" id="IPR006175">
    <property type="entry name" value="YjgF/YER057c/UK114"/>
</dbReference>
<comment type="caution">
    <text evidence="3">The sequence shown here is derived from an EMBL/GenBank/DDBJ whole genome shotgun (WGS) entry which is preliminary data.</text>
</comment>
<protein>
    <submittedName>
        <fullName evidence="2">Rid family detoxifying hydrolase</fullName>
    </submittedName>
    <submittedName>
        <fullName evidence="3">RidA family protein</fullName>
    </submittedName>
</protein>
<dbReference type="PANTHER" id="PTHR11803">
    <property type="entry name" value="2-IMINOBUTANOATE/2-IMINOPROPANOATE DEAMINASE RIDA"/>
    <property type="match status" value="1"/>
</dbReference>
<dbReference type="GO" id="GO:0005829">
    <property type="term" value="C:cytosol"/>
    <property type="evidence" value="ECO:0007669"/>
    <property type="project" value="TreeGrafter"/>
</dbReference>
<dbReference type="FunFam" id="3.30.1330.40:FF:000001">
    <property type="entry name" value="L-PSP family endoribonuclease"/>
    <property type="match status" value="1"/>
</dbReference>
<dbReference type="EMBL" id="JAVGVR010000001">
    <property type="protein sequence ID" value="MDQ6596157.1"/>
    <property type="molecule type" value="Genomic_DNA"/>
</dbReference>
<reference evidence="2" key="2">
    <citation type="submission" date="2023-08" db="EMBL/GenBank/DDBJ databases">
        <title>Nitrogen cycling bacteria in agricultural field soils.</title>
        <authorList>
            <person name="Jang J."/>
        </authorList>
    </citation>
    <scope>NUCLEOTIDE SEQUENCE</scope>
    <source>
        <strain evidence="2">PS3-36</strain>
    </source>
</reference>
<dbReference type="CDD" id="cd00448">
    <property type="entry name" value="YjgF_YER057c_UK114_family"/>
    <property type="match status" value="1"/>
</dbReference>
<sequence length="126" mass="13540">MARKAYNAEGAAAIGPYSHAVESGDLIYLSGQTPIDSATGELVKGGIGEQTRQCFLNLFKVLEAADLTPDDVIKVNVYLTDMKNFKAMNEVYGTQFSQPFPARTTVAVAALPLDAEVEIELIAKKS</sequence>
<comment type="similarity">
    <text evidence="1">Belongs to the RutC family.</text>
</comment>
<proteinExistence type="inferred from homology"/>
<dbReference type="Proteomes" id="UP001178888">
    <property type="component" value="Unassembled WGS sequence"/>
</dbReference>
<keyword evidence="2" id="KW-0378">Hydrolase</keyword>
<evidence type="ECO:0000313" key="5">
    <source>
        <dbReference type="Proteomes" id="UP001178888"/>
    </source>
</evidence>
<dbReference type="EMBL" id="SMYO01000010">
    <property type="protein sequence ID" value="TDK59073.1"/>
    <property type="molecule type" value="Genomic_DNA"/>
</dbReference>
<dbReference type="InterPro" id="IPR035959">
    <property type="entry name" value="RutC-like_sf"/>
</dbReference>
<dbReference type="Pfam" id="PF01042">
    <property type="entry name" value="Ribonuc_L-PSP"/>
    <property type="match status" value="1"/>
</dbReference>
<keyword evidence="5" id="KW-1185">Reference proteome</keyword>